<dbReference type="SUPFAM" id="SSF51735">
    <property type="entry name" value="NAD(P)-binding Rossmann-fold domains"/>
    <property type="match status" value="1"/>
</dbReference>
<dbReference type="OrthoDB" id="2860165at2"/>
<protein>
    <submittedName>
        <fullName evidence="2">Short chain dehydrogenase</fullName>
    </submittedName>
</protein>
<dbReference type="STRING" id="561176.SAMN04488561_5060"/>
<dbReference type="RefSeq" id="WP_069109122.1">
    <property type="nucleotide sequence ID" value="NZ_FNUC01000004.1"/>
</dbReference>
<keyword evidence="3" id="KW-1185">Reference proteome</keyword>
<dbReference type="EMBL" id="FNUC01000004">
    <property type="protein sequence ID" value="SEF15735.1"/>
    <property type="molecule type" value="Genomic_DNA"/>
</dbReference>
<dbReference type="InterPro" id="IPR052228">
    <property type="entry name" value="Sec_Metab_Biosynth_Oxidored"/>
</dbReference>
<dbReference type="PANTHER" id="PTHR47534:SF3">
    <property type="entry name" value="ALCOHOL DEHYDROGENASE-LIKE C-TERMINAL DOMAIN-CONTAINING PROTEIN"/>
    <property type="match status" value="1"/>
</dbReference>
<gene>
    <name evidence="2" type="ORF">SAMN04488561_5060</name>
</gene>
<dbReference type="AlphaFoldDB" id="A0A1H5PPQ5"/>
<evidence type="ECO:0000313" key="2">
    <source>
        <dbReference type="EMBL" id="SEF15735.1"/>
    </source>
</evidence>
<dbReference type="PANTHER" id="PTHR47534">
    <property type="entry name" value="YALI0E05731P"/>
    <property type="match status" value="1"/>
</dbReference>
<dbReference type="Gene3D" id="3.40.50.720">
    <property type="entry name" value="NAD(P)-binding Rossmann-like Domain"/>
    <property type="match status" value="1"/>
</dbReference>
<evidence type="ECO:0000256" key="1">
    <source>
        <dbReference type="ARBA" id="ARBA00023002"/>
    </source>
</evidence>
<dbReference type="InterPro" id="IPR002347">
    <property type="entry name" value="SDR_fam"/>
</dbReference>
<dbReference type="GO" id="GO:0016491">
    <property type="term" value="F:oxidoreductase activity"/>
    <property type="evidence" value="ECO:0007669"/>
    <property type="project" value="UniProtKB-KW"/>
</dbReference>
<reference evidence="3" key="1">
    <citation type="submission" date="2016-10" db="EMBL/GenBank/DDBJ databases">
        <authorList>
            <person name="Varghese N."/>
            <person name="Submissions S."/>
        </authorList>
    </citation>
    <scope>NUCLEOTIDE SEQUENCE [LARGE SCALE GENOMIC DNA]</scope>
    <source>
        <strain evidence="3">DSM 45237</strain>
    </source>
</reference>
<keyword evidence="1" id="KW-0560">Oxidoreductase</keyword>
<dbReference type="InterPro" id="IPR036291">
    <property type="entry name" value="NAD(P)-bd_dom_sf"/>
</dbReference>
<organism evidence="2 3">
    <name type="scientific">Jiangella alba</name>
    <dbReference type="NCBI Taxonomy" id="561176"/>
    <lineage>
        <taxon>Bacteria</taxon>
        <taxon>Bacillati</taxon>
        <taxon>Actinomycetota</taxon>
        <taxon>Actinomycetes</taxon>
        <taxon>Jiangellales</taxon>
        <taxon>Jiangellaceae</taxon>
        <taxon>Jiangella</taxon>
    </lineage>
</organism>
<sequence length="280" mass="29931">MDSRTIVISGGTDGMGRALALRRLAKGDHVIAVGSNAEKGARLVADAAVRGRAEFVRADLTTVAGTRSVIRAIEASTDVVDALVLCANRVRPGRVETAEGFESTFALYYLSRYLLSHGLTPALEQSTSPVVVNVAGVGTRKGAIHWDDLQLTRRYRAVAAQLQAGRANDLLGVGYAAQHGGRVPYVLYHPGFTRSGDLSTLPRPTRTAIRVAARLFARPVEAAVAPIDRFIDAPPPAPLTAVDRDRHLPLTLPTLDPDRAGRLAERTAALLDHLDGVRGR</sequence>
<dbReference type="Pfam" id="PF00106">
    <property type="entry name" value="adh_short"/>
    <property type="match status" value="1"/>
</dbReference>
<name>A0A1H5PPQ5_9ACTN</name>
<accession>A0A1H5PPQ5</accession>
<dbReference type="Proteomes" id="UP000181980">
    <property type="component" value="Unassembled WGS sequence"/>
</dbReference>
<proteinExistence type="predicted"/>
<evidence type="ECO:0000313" key="3">
    <source>
        <dbReference type="Proteomes" id="UP000181980"/>
    </source>
</evidence>